<dbReference type="Proteomes" id="UP000054870">
    <property type="component" value="Unassembled WGS sequence"/>
</dbReference>
<comment type="caution">
    <text evidence="2">The sequence shown here is derived from an EMBL/GenBank/DDBJ whole genome shotgun (WGS) entry which is preliminary data.</text>
</comment>
<sequence>MRGRRSVSVERRFADYCWVHGNVAANVVGSADDAAMFPMGRQPMRTAQRRICRSIAARCRRLTAVQSPVMTILFAGPTANIVESSDRPCASRQVGCASVVDPTRKMADLGRETVRSRTIMSVAKGRRCEFADPFNCGPCRETLDSSAIRPAADSDRDERQSPQRPKGAVTLVMPSHAVHSSALRRRCERFRKWPFASEVDTPRCIGARVPFRTCRARGG</sequence>
<keyword evidence="3" id="KW-1185">Reference proteome</keyword>
<dbReference type="EMBL" id="FCOF02000051">
    <property type="protein sequence ID" value="SAK89874.1"/>
    <property type="molecule type" value="Genomic_DNA"/>
</dbReference>
<accession>A0A158D5B4</accession>
<name>A0A158D5B4_9BURK</name>
<feature type="compositionally biased region" description="Basic and acidic residues" evidence="1">
    <location>
        <begin position="152"/>
        <end position="161"/>
    </location>
</feature>
<evidence type="ECO:0000313" key="2">
    <source>
        <dbReference type="EMBL" id="SAK89874.1"/>
    </source>
</evidence>
<evidence type="ECO:0000256" key="1">
    <source>
        <dbReference type="SAM" id="MobiDB-lite"/>
    </source>
</evidence>
<protein>
    <submittedName>
        <fullName evidence="2">Uncharacterized protein</fullName>
    </submittedName>
</protein>
<dbReference type="AlphaFoldDB" id="A0A158D5B4"/>
<reference evidence="2" key="1">
    <citation type="submission" date="2016-01" db="EMBL/GenBank/DDBJ databases">
        <authorList>
            <person name="Peeters C."/>
        </authorList>
    </citation>
    <scope>NUCLEOTIDE SEQUENCE [LARGE SCALE GENOMIC DNA]</scope>
    <source>
        <strain evidence="2">LMG 29318</strain>
    </source>
</reference>
<proteinExistence type="predicted"/>
<feature type="region of interest" description="Disordered" evidence="1">
    <location>
        <begin position="147"/>
        <end position="168"/>
    </location>
</feature>
<gene>
    <name evidence="2" type="ORF">AWB75_06236</name>
</gene>
<organism evidence="2 3">
    <name type="scientific">Caballeronia catudaia</name>
    <dbReference type="NCBI Taxonomy" id="1777136"/>
    <lineage>
        <taxon>Bacteria</taxon>
        <taxon>Pseudomonadati</taxon>
        <taxon>Pseudomonadota</taxon>
        <taxon>Betaproteobacteria</taxon>
        <taxon>Burkholderiales</taxon>
        <taxon>Burkholderiaceae</taxon>
        <taxon>Caballeronia</taxon>
    </lineage>
</organism>
<evidence type="ECO:0000313" key="3">
    <source>
        <dbReference type="Proteomes" id="UP000054870"/>
    </source>
</evidence>